<feature type="compositionally biased region" description="Polar residues" evidence="4">
    <location>
        <begin position="522"/>
        <end position="533"/>
    </location>
</feature>
<dbReference type="Gene3D" id="4.10.220.110">
    <property type="match status" value="1"/>
</dbReference>
<feature type="region of interest" description="Disordered" evidence="4">
    <location>
        <begin position="507"/>
        <end position="533"/>
    </location>
</feature>
<dbReference type="Pfam" id="PF05954">
    <property type="entry name" value="Phage_GPD"/>
    <property type="match status" value="1"/>
</dbReference>
<dbReference type="SUPFAM" id="SSF69349">
    <property type="entry name" value="Phage fibre proteins"/>
    <property type="match status" value="1"/>
</dbReference>
<feature type="compositionally biased region" description="Basic and acidic residues" evidence="4">
    <location>
        <begin position="507"/>
        <end position="521"/>
    </location>
</feature>
<evidence type="ECO:0000256" key="1">
    <source>
        <dbReference type="ARBA" id="ARBA00004613"/>
    </source>
</evidence>
<comment type="subcellular location">
    <subcellularLocation>
        <location evidence="1">Secreted</location>
    </subcellularLocation>
</comment>
<dbReference type="InterPro" id="IPR050708">
    <property type="entry name" value="T6SS_VgrG/RHS"/>
</dbReference>
<feature type="domain" description="Gp5/Type VI secretion system Vgr C-terminal trimerisation" evidence="6">
    <location>
        <begin position="468"/>
        <end position="577"/>
    </location>
</feature>
<gene>
    <name evidence="7" type="ORF">SAMN04487972_10917</name>
</gene>
<dbReference type="NCBIfam" id="TIGR03361">
    <property type="entry name" value="VI_Rhs_Vgr"/>
    <property type="match status" value="1"/>
</dbReference>
<proteinExistence type="inferred from homology"/>
<evidence type="ECO:0000256" key="2">
    <source>
        <dbReference type="ARBA" id="ARBA00005558"/>
    </source>
</evidence>
<dbReference type="SUPFAM" id="SSF69279">
    <property type="entry name" value="Phage tail proteins"/>
    <property type="match status" value="2"/>
</dbReference>
<dbReference type="EMBL" id="FOJO01000009">
    <property type="protein sequence ID" value="SFA51904.1"/>
    <property type="molecule type" value="Genomic_DNA"/>
</dbReference>
<feature type="domain" description="Gp5/Type VI secretion system Vgr protein OB-fold" evidence="5">
    <location>
        <begin position="385"/>
        <end position="450"/>
    </location>
</feature>
<evidence type="ECO:0000256" key="3">
    <source>
        <dbReference type="ARBA" id="ARBA00022525"/>
    </source>
</evidence>
<dbReference type="PANTHER" id="PTHR32305">
    <property type="match status" value="1"/>
</dbReference>
<dbReference type="RefSeq" id="WP_083398666.1">
    <property type="nucleotide sequence ID" value="NZ_FOJO01000009.1"/>
</dbReference>
<dbReference type="OrthoDB" id="9762420at2"/>
<dbReference type="InterPro" id="IPR017847">
    <property type="entry name" value="T6SS_RhsGE_Vgr_subset"/>
</dbReference>
<dbReference type="GO" id="GO:0005576">
    <property type="term" value="C:extracellular region"/>
    <property type="evidence" value="ECO:0007669"/>
    <property type="project" value="UniProtKB-SubCell"/>
</dbReference>
<evidence type="ECO:0000259" key="6">
    <source>
        <dbReference type="Pfam" id="PF22178"/>
    </source>
</evidence>
<dbReference type="InterPro" id="IPR006531">
    <property type="entry name" value="Gp5/Vgr_OB"/>
</dbReference>
<dbReference type="InterPro" id="IPR054030">
    <property type="entry name" value="Gp5_Vgr_C"/>
</dbReference>
<organism evidence="7 8">
    <name type="scientific">Paracoccus halophilus</name>
    <dbReference type="NCBI Taxonomy" id="376733"/>
    <lineage>
        <taxon>Bacteria</taxon>
        <taxon>Pseudomonadati</taxon>
        <taxon>Pseudomonadota</taxon>
        <taxon>Alphaproteobacteria</taxon>
        <taxon>Rhodobacterales</taxon>
        <taxon>Paracoccaceae</taxon>
        <taxon>Paracoccus</taxon>
    </lineage>
</organism>
<dbReference type="InterPro" id="IPR037026">
    <property type="entry name" value="Vgr_OB-fold_dom_sf"/>
</dbReference>
<dbReference type="PANTHER" id="PTHR32305:SF15">
    <property type="entry name" value="PROTEIN RHSA-RELATED"/>
    <property type="match status" value="1"/>
</dbReference>
<keyword evidence="3" id="KW-0964">Secreted</keyword>
<dbReference type="SUPFAM" id="SSF69255">
    <property type="entry name" value="gp5 N-terminal domain-like"/>
    <property type="match status" value="1"/>
</dbReference>
<dbReference type="Pfam" id="PF04717">
    <property type="entry name" value="Phage_base_V"/>
    <property type="match status" value="1"/>
</dbReference>
<dbReference type="Gene3D" id="2.30.110.50">
    <property type="match status" value="1"/>
</dbReference>
<dbReference type="Proteomes" id="UP000182312">
    <property type="component" value="Unassembled WGS sequence"/>
</dbReference>
<protein>
    <submittedName>
        <fullName evidence="7">Type VI secretion system secreted protein VgrG</fullName>
    </submittedName>
</protein>
<evidence type="ECO:0000313" key="8">
    <source>
        <dbReference type="Proteomes" id="UP000182312"/>
    </source>
</evidence>
<evidence type="ECO:0000313" key="7">
    <source>
        <dbReference type="EMBL" id="SFA51904.1"/>
    </source>
</evidence>
<evidence type="ECO:0000256" key="4">
    <source>
        <dbReference type="SAM" id="MobiDB-lite"/>
    </source>
</evidence>
<dbReference type="InterPro" id="IPR006533">
    <property type="entry name" value="T6SS_Vgr_RhsGE"/>
</dbReference>
<dbReference type="Pfam" id="PF22178">
    <property type="entry name" value="Gp5_trimer_C"/>
    <property type="match status" value="1"/>
</dbReference>
<dbReference type="AlphaFoldDB" id="A0A1I0TJG7"/>
<dbReference type="Gene3D" id="3.55.50.10">
    <property type="entry name" value="Baseplate protein-like domains"/>
    <property type="match status" value="1"/>
</dbReference>
<comment type="similarity">
    <text evidence="2">Belongs to the VgrG protein family.</text>
</comment>
<dbReference type="Gene3D" id="2.40.50.230">
    <property type="entry name" value="Gp5 N-terminal domain"/>
    <property type="match status" value="1"/>
</dbReference>
<dbReference type="NCBIfam" id="TIGR01646">
    <property type="entry name" value="vgr_GE"/>
    <property type="match status" value="1"/>
</dbReference>
<reference evidence="7 8" key="1">
    <citation type="submission" date="2016-10" db="EMBL/GenBank/DDBJ databases">
        <authorList>
            <person name="de Groot N.N."/>
        </authorList>
    </citation>
    <scope>NUCLEOTIDE SEQUENCE [LARGE SCALE GENOMIC DNA]</scope>
    <source>
        <strain evidence="7 8">CGMCC 1.6117</strain>
    </source>
</reference>
<accession>A0A1I0TJG7</accession>
<name>A0A1I0TJG7_9RHOB</name>
<evidence type="ECO:0000259" key="5">
    <source>
        <dbReference type="Pfam" id="PF04717"/>
    </source>
</evidence>
<sequence length="675" mass="74029">MNAPYSQVQRLGRLTTVLGADALVLLRFDGADHVNELFEYRVEALAASGDVDFDALMGSHATVTVEGARGRRHFDGIVTQGRWLGAGENGHRYDLVLRPWFWLAGRRRNLRIFHNQTVVQILRALFSDYATLGDPALELKLSEDYRPLEYTVQFRESDLDFARRQMERHGISFHFKHAMGSHTLVLTDDVLAHPSIGERPYKGHDGHHQAEEEHFWEWAPERNLTSGAVRLTDYNFKTPAATMEADRLGDATHAQGQIESFDWPGDYQDQDQGRAMAGLRLRQERGADRRNRAAGDCLSLGAGMLVSLAGDPVPGTGERYLCLSARYRFVSEAYGSGGPGGEGYAFSGSYTMMPDSAPMAPPRRIAAPLVSGPQTAFVVGEGEIDCDEYGRILVRFHWDLEGANSMRCRVSQNWAGNGWGGMSIPRIGMEVVVEFLDGDPDKPLVTGCLFNGQNAPPYELPAARTRTVWRSNTHQGQGFNEISFEDQAGREQVYLHAQRDHETVIGHDQSHQIGHDRRKTVGNDQTENVGGNKTITIGRNHAETIGADKVLSVGGDHAETIGGNMGLTVTGARAQTVTGDDATTVTNGDHSVTVANGKQEVRVLAAGRYTTVNNDIVTISETGGVRVRAATAVVLDAPSIMLKANDTNYILIAEGRVVIEGAETFINPRERAPNL</sequence>